<comment type="cofactor">
    <cofactor evidence="1 5">
        <name>heme</name>
        <dbReference type="ChEBI" id="CHEBI:30413"/>
    </cofactor>
</comment>
<evidence type="ECO:0000256" key="2">
    <source>
        <dbReference type="ARBA" id="ARBA00010617"/>
    </source>
</evidence>
<name>A0A9P4VIM6_9PEZI</name>
<dbReference type="PROSITE" id="PS00086">
    <property type="entry name" value="CYTOCHROME_P450"/>
    <property type="match status" value="1"/>
</dbReference>
<dbReference type="Pfam" id="PF00067">
    <property type="entry name" value="p450"/>
    <property type="match status" value="1"/>
</dbReference>
<feature type="binding site" description="axial binding residue" evidence="5">
    <location>
        <position position="98"/>
    </location>
    <ligand>
        <name>heme</name>
        <dbReference type="ChEBI" id="CHEBI:30413"/>
    </ligand>
    <ligandPart>
        <name>Fe</name>
        <dbReference type="ChEBI" id="CHEBI:18248"/>
    </ligandPart>
</feature>
<dbReference type="GO" id="GO:0020037">
    <property type="term" value="F:heme binding"/>
    <property type="evidence" value="ECO:0007669"/>
    <property type="project" value="InterPro"/>
</dbReference>
<dbReference type="InterPro" id="IPR002403">
    <property type="entry name" value="Cyt_P450_E_grp-IV"/>
</dbReference>
<keyword evidence="6" id="KW-0560">Oxidoreductase</keyword>
<comment type="caution">
    <text evidence="7">The sequence shown here is derived from an EMBL/GenBank/DDBJ whole genome shotgun (WGS) entry which is preliminary data.</text>
</comment>
<evidence type="ECO:0000256" key="6">
    <source>
        <dbReference type="RuleBase" id="RU000461"/>
    </source>
</evidence>
<organism evidence="7 8">
    <name type="scientific">Patellaria atrata CBS 101060</name>
    <dbReference type="NCBI Taxonomy" id="1346257"/>
    <lineage>
        <taxon>Eukaryota</taxon>
        <taxon>Fungi</taxon>
        <taxon>Dikarya</taxon>
        <taxon>Ascomycota</taxon>
        <taxon>Pezizomycotina</taxon>
        <taxon>Dothideomycetes</taxon>
        <taxon>Dothideomycetes incertae sedis</taxon>
        <taxon>Patellariales</taxon>
        <taxon>Patellariaceae</taxon>
        <taxon>Patellaria</taxon>
    </lineage>
</organism>
<accession>A0A9P4VIM6</accession>
<keyword evidence="6" id="KW-0503">Monooxygenase</keyword>
<dbReference type="OrthoDB" id="3934656at2759"/>
<dbReference type="GO" id="GO:0005506">
    <property type="term" value="F:iron ion binding"/>
    <property type="evidence" value="ECO:0007669"/>
    <property type="project" value="InterPro"/>
</dbReference>
<evidence type="ECO:0000256" key="5">
    <source>
        <dbReference type="PIRSR" id="PIRSR602403-1"/>
    </source>
</evidence>
<dbReference type="PANTHER" id="PTHR24305">
    <property type="entry name" value="CYTOCHROME P450"/>
    <property type="match status" value="1"/>
</dbReference>
<dbReference type="PRINTS" id="PR00465">
    <property type="entry name" value="EP450IV"/>
</dbReference>
<dbReference type="InterPro" id="IPR036396">
    <property type="entry name" value="Cyt_P450_sf"/>
</dbReference>
<dbReference type="SUPFAM" id="SSF48264">
    <property type="entry name" value="Cytochrome P450"/>
    <property type="match status" value="1"/>
</dbReference>
<dbReference type="GO" id="GO:0016705">
    <property type="term" value="F:oxidoreductase activity, acting on paired donors, with incorporation or reduction of molecular oxygen"/>
    <property type="evidence" value="ECO:0007669"/>
    <property type="project" value="InterPro"/>
</dbReference>
<dbReference type="Proteomes" id="UP000799429">
    <property type="component" value="Unassembled WGS sequence"/>
</dbReference>
<sequence>PLKYDKVRNLPYLKACVRETLRLDPPTGVSSLTQIPNNGRFIPDGTELASSPWVIGRNEQIYGSDFDKFRPERFLEDPKWADDVLKYDFAWGYGRRKCLGKPLALFTIYKILFEV</sequence>
<dbReference type="EMBL" id="MU006124">
    <property type="protein sequence ID" value="KAF2834221.1"/>
    <property type="molecule type" value="Genomic_DNA"/>
</dbReference>
<reference evidence="7" key="1">
    <citation type="journal article" date="2020" name="Stud. Mycol.">
        <title>101 Dothideomycetes genomes: a test case for predicting lifestyles and emergence of pathogens.</title>
        <authorList>
            <person name="Haridas S."/>
            <person name="Albert R."/>
            <person name="Binder M."/>
            <person name="Bloem J."/>
            <person name="Labutti K."/>
            <person name="Salamov A."/>
            <person name="Andreopoulos B."/>
            <person name="Baker S."/>
            <person name="Barry K."/>
            <person name="Bills G."/>
            <person name="Bluhm B."/>
            <person name="Cannon C."/>
            <person name="Castanera R."/>
            <person name="Culley D."/>
            <person name="Daum C."/>
            <person name="Ezra D."/>
            <person name="Gonzalez J."/>
            <person name="Henrissat B."/>
            <person name="Kuo A."/>
            <person name="Liang C."/>
            <person name="Lipzen A."/>
            <person name="Lutzoni F."/>
            <person name="Magnuson J."/>
            <person name="Mondo S."/>
            <person name="Nolan M."/>
            <person name="Ohm R."/>
            <person name="Pangilinan J."/>
            <person name="Park H.-J."/>
            <person name="Ramirez L."/>
            <person name="Alfaro M."/>
            <person name="Sun H."/>
            <person name="Tritt A."/>
            <person name="Yoshinaga Y."/>
            <person name="Zwiers L.-H."/>
            <person name="Turgeon B."/>
            <person name="Goodwin S."/>
            <person name="Spatafora J."/>
            <person name="Crous P."/>
            <person name="Grigoriev I."/>
        </authorList>
    </citation>
    <scope>NUCLEOTIDE SEQUENCE</scope>
    <source>
        <strain evidence="7">CBS 101060</strain>
    </source>
</reference>
<evidence type="ECO:0000256" key="1">
    <source>
        <dbReference type="ARBA" id="ARBA00001971"/>
    </source>
</evidence>
<evidence type="ECO:0000256" key="3">
    <source>
        <dbReference type="ARBA" id="ARBA00022723"/>
    </source>
</evidence>
<dbReference type="InterPro" id="IPR050121">
    <property type="entry name" value="Cytochrome_P450_monoxygenase"/>
</dbReference>
<dbReference type="Gene3D" id="1.10.630.10">
    <property type="entry name" value="Cytochrome P450"/>
    <property type="match status" value="1"/>
</dbReference>
<dbReference type="GO" id="GO:0004497">
    <property type="term" value="F:monooxygenase activity"/>
    <property type="evidence" value="ECO:0007669"/>
    <property type="project" value="UniProtKB-KW"/>
</dbReference>
<dbReference type="AlphaFoldDB" id="A0A9P4VIM6"/>
<evidence type="ECO:0000313" key="7">
    <source>
        <dbReference type="EMBL" id="KAF2834221.1"/>
    </source>
</evidence>
<gene>
    <name evidence="7" type="ORF">M501DRAFT_944644</name>
</gene>
<proteinExistence type="inferred from homology"/>
<dbReference type="PANTHER" id="PTHR24305:SF166">
    <property type="entry name" value="CYTOCHROME P450 12A4, MITOCHONDRIAL-RELATED"/>
    <property type="match status" value="1"/>
</dbReference>
<keyword evidence="5 6" id="KW-0349">Heme</keyword>
<keyword evidence="4 5" id="KW-0408">Iron</keyword>
<dbReference type="InterPro" id="IPR001128">
    <property type="entry name" value="Cyt_P450"/>
</dbReference>
<keyword evidence="8" id="KW-1185">Reference proteome</keyword>
<feature type="non-terminal residue" evidence="7">
    <location>
        <position position="1"/>
    </location>
</feature>
<comment type="similarity">
    <text evidence="2 6">Belongs to the cytochrome P450 family.</text>
</comment>
<protein>
    <submittedName>
        <fullName evidence="7">Cytochrome P450</fullName>
    </submittedName>
</protein>
<keyword evidence="3 5" id="KW-0479">Metal-binding</keyword>
<evidence type="ECO:0000313" key="8">
    <source>
        <dbReference type="Proteomes" id="UP000799429"/>
    </source>
</evidence>
<evidence type="ECO:0000256" key="4">
    <source>
        <dbReference type="ARBA" id="ARBA00023004"/>
    </source>
</evidence>
<dbReference type="InterPro" id="IPR017972">
    <property type="entry name" value="Cyt_P450_CS"/>
</dbReference>